<organism evidence="2 3">
    <name type="scientific">Candidatus Uhrbacteria bacterium RIFCSPLOWO2_02_FULL_48_12</name>
    <dbReference type="NCBI Taxonomy" id="1802407"/>
    <lineage>
        <taxon>Bacteria</taxon>
        <taxon>Candidatus Uhriibacteriota</taxon>
    </lineage>
</organism>
<evidence type="ECO:0000313" key="2">
    <source>
        <dbReference type="EMBL" id="OGL87398.1"/>
    </source>
</evidence>
<feature type="transmembrane region" description="Helical" evidence="1">
    <location>
        <begin position="42"/>
        <end position="64"/>
    </location>
</feature>
<gene>
    <name evidence="2" type="ORF">A3I40_00150</name>
</gene>
<keyword evidence="1" id="KW-0472">Membrane</keyword>
<dbReference type="Proteomes" id="UP000178723">
    <property type="component" value="Unassembled WGS sequence"/>
</dbReference>
<evidence type="ECO:0000313" key="3">
    <source>
        <dbReference type="Proteomes" id="UP000178723"/>
    </source>
</evidence>
<dbReference type="STRING" id="1802407.A3I40_00150"/>
<dbReference type="AlphaFoldDB" id="A0A1F7VB94"/>
<dbReference type="EMBL" id="MGEP01000013">
    <property type="protein sequence ID" value="OGL87398.1"/>
    <property type="molecule type" value="Genomic_DNA"/>
</dbReference>
<proteinExistence type="predicted"/>
<keyword evidence="1" id="KW-1133">Transmembrane helix</keyword>
<comment type="caution">
    <text evidence="2">The sequence shown here is derived from an EMBL/GenBank/DDBJ whole genome shotgun (WGS) entry which is preliminary data.</text>
</comment>
<protein>
    <recommendedName>
        <fullName evidence="4">DUF11 domain-containing protein</fullName>
    </recommendedName>
</protein>
<reference evidence="2 3" key="1">
    <citation type="journal article" date="2016" name="Nat. Commun.">
        <title>Thousands of microbial genomes shed light on interconnected biogeochemical processes in an aquifer system.</title>
        <authorList>
            <person name="Anantharaman K."/>
            <person name="Brown C.T."/>
            <person name="Hug L.A."/>
            <person name="Sharon I."/>
            <person name="Castelle C.J."/>
            <person name="Probst A.J."/>
            <person name="Thomas B.C."/>
            <person name="Singh A."/>
            <person name="Wilkins M.J."/>
            <person name="Karaoz U."/>
            <person name="Brodie E.L."/>
            <person name="Williams K.H."/>
            <person name="Hubbard S.S."/>
            <person name="Banfield J.F."/>
        </authorList>
    </citation>
    <scope>NUCLEOTIDE SEQUENCE [LARGE SCALE GENOMIC DNA]</scope>
</reference>
<sequence>MPRPLPRNDYQDLERLYRDTSGAGGAASGNLQRPSRSPWRRLAMVVFFLLALGSLAAWFGFYFFNSFSKNRQSELRLTISAPESVGAGEPVEYRVNLNNVAAEAVAEVNLRLNYPDGFVWQSATLSPESAGHNTWSLGALRPGESKEIAVKGIILGESGGIKTIFGAASYRLPNFRSELETTASLGLKLNDSSLTLGWTGPGVSAPGESAQYELKYEHNGTSELPASALSIAFSPNFKVTAAAPPPLADGNYQWSIPALLPKSTGSITITGVWAAEAAGEEVISAKLEARSDTGAWLKIASGSVRTRVSSGAVSLSIQVNGNTAPAAVNLGETLSYSLEYENTSEQVIEEAAVRVRYDTNAIDWPDVVMEESGRVEGNVIIWESQPVPALMKVLPKGKGVLRWSVPLLKTMVGNTAASDIVSTPVFSYKRLDGEITEGSFEGAAVTVPVNGSVSLEVEARYFDDSSRAVGQGPLPPKAGETTTYEVTWRIRRASHGLKDIRLEAELPVGVSVEKDSAATETGTWQVADDGSPRWLISELAPSLEPSVSFFIKLKPSESDIGRVLALITRTTLSAIDNVTQGTVSAMGNVITTNLESDPVARGQGVVAR</sequence>
<evidence type="ECO:0000256" key="1">
    <source>
        <dbReference type="SAM" id="Phobius"/>
    </source>
</evidence>
<keyword evidence="1" id="KW-0812">Transmembrane</keyword>
<evidence type="ECO:0008006" key="4">
    <source>
        <dbReference type="Google" id="ProtNLM"/>
    </source>
</evidence>
<name>A0A1F7VB94_9BACT</name>
<accession>A0A1F7VB94</accession>